<sequence length="238" mass="25887">MLTFTQTSAFPKTPNHAKARAYAAFCTAQRGAAHSVPPRPVPQWKRPLDVALVTLGLPAILPLLLLIALAVRLSGPGPVFFVQTRIGRGGRPFGMIKFRSMHPDAEARRAALIAQSDRAGICFKSRNDPRITPVGRVLRRLSLDELPQIFNVLLGDMSLVGPRPALPEEVRAYPAAALERLTVLPGITGLWQVSGRAEIGFDDMIQMDLSYARNTRLTADLAILAQTFRAVASGRGAY</sequence>
<dbReference type="GO" id="GO:0016780">
    <property type="term" value="F:phosphotransferase activity, for other substituted phosphate groups"/>
    <property type="evidence" value="ECO:0007669"/>
    <property type="project" value="TreeGrafter"/>
</dbReference>
<evidence type="ECO:0000256" key="3">
    <source>
        <dbReference type="SAM" id="Phobius"/>
    </source>
</evidence>
<keyword evidence="2" id="KW-0270">Exopolysaccharide synthesis</keyword>
<reference evidence="5 6" key="1">
    <citation type="submission" date="2016-10" db="EMBL/GenBank/DDBJ databases">
        <authorList>
            <person name="de Groot N.N."/>
        </authorList>
    </citation>
    <scope>NUCLEOTIDE SEQUENCE [LARGE SCALE GENOMIC DNA]</scope>
    <source>
        <strain evidence="5 6">CGMCC 1.10836</strain>
    </source>
</reference>
<dbReference type="GO" id="GO:0000271">
    <property type="term" value="P:polysaccharide biosynthetic process"/>
    <property type="evidence" value="ECO:0007669"/>
    <property type="project" value="UniProtKB-KW"/>
</dbReference>
<gene>
    <name evidence="5" type="ORF">SAMN05216227_10454</name>
</gene>
<dbReference type="STRING" id="1077947.SAMN05216227_10454"/>
<dbReference type="EMBL" id="FOCO01000045">
    <property type="protein sequence ID" value="SEO08126.1"/>
    <property type="molecule type" value="Genomic_DNA"/>
</dbReference>
<dbReference type="RefSeq" id="WP_050519381.1">
    <property type="nucleotide sequence ID" value="NZ_FOCO01000045.1"/>
</dbReference>
<proteinExistence type="inferred from homology"/>
<keyword evidence="3" id="KW-1133">Transmembrane helix</keyword>
<feature type="domain" description="Bacterial sugar transferase" evidence="4">
    <location>
        <begin position="45"/>
        <end position="231"/>
    </location>
</feature>
<dbReference type="AlphaFoldDB" id="A0A1H8LTD6"/>
<dbReference type="Pfam" id="PF02397">
    <property type="entry name" value="Bac_transf"/>
    <property type="match status" value="1"/>
</dbReference>
<dbReference type="Proteomes" id="UP000183002">
    <property type="component" value="Unassembled WGS sequence"/>
</dbReference>
<dbReference type="PANTHER" id="PTHR30576">
    <property type="entry name" value="COLANIC BIOSYNTHESIS UDP-GLUCOSE LIPID CARRIER TRANSFERASE"/>
    <property type="match status" value="1"/>
</dbReference>
<evidence type="ECO:0000256" key="1">
    <source>
        <dbReference type="ARBA" id="ARBA00006464"/>
    </source>
</evidence>
<evidence type="ECO:0000313" key="6">
    <source>
        <dbReference type="Proteomes" id="UP000183002"/>
    </source>
</evidence>
<dbReference type="InterPro" id="IPR003362">
    <property type="entry name" value="Bact_transf"/>
</dbReference>
<comment type="similarity">
    <text evidence="1">Belongs to the bacterial sugar transferase family.</text>
</comment>
<protein>
    <submittedName>
        <fullName evidence="5">Sugar transferase involved in LPS biosynthesis (Colanic, teichoic acid)</fullName>
    </submittedName>
</protein>
<evidence type="ECO:0000259" key="4">
    <source>
        <dbReference type="Pfam" id="PF02397"/>
    </source>
</evidence>
<dbReference type="PANTHER" id="PTHR30576:SF10">
    <property type="entry name" value="SLL5057 PROTEIN"/>
    <property type="match status" value="1"/>
</dbReference>
<evidence type="ECO:0000313" key="5">
    <source>
        <dbReference type="EMBL" id="SEO08126.1"/>
    </source>
</evidence>
<evidence type="ECO:0000256" key="2">
    <source>
        <dbReference type="ARBA" id="ARBA00023169"/>
    </source>
</evidence>
<organism evidence="5 6">
    <name type="scientific">Pseudorhodobacter antarcticus</name>
    <dbReference type="NCBI Taxonomy" id="1077947"/>
    <lineage>
        <taxon>Bacteria</taxon>
        <taxon>Pseudomonadati</taxon>
        <taxon>Pseudomonadota</taxon>
        <taxon>Alphaproteobacteria</taxon>
        <taxon>Rhodobacterales</taxon>
        <taxon>Paracoccaceae</taxon>
        <taxon>Pseudorhodobacter</taxon>
    </lineage>
</organism>
<keyword evidence="6" id="KW-1185">Reference proteome</keyword>
<keyword evidence="5" id="KW-0808">Transferase</keyword>
<accession>A0A1H8LTD6</accession>
<feature type="transmembrane region" description="Helical" evidence="3">
    <location>
        <begin position="50"/>
        <end position="71"/>
    </location>
</feature>
<keyword evidence="3" id="KW-0472">Membrane</keyword>
<keyword evidence="3" id="KW-0812">Transmembrane</keyword>
<name>A0A1H8LTD6_9RHOB</name>